<keyword evidence="6" id="KW-0808">Transferase</keyword>
<evidence type="ECO:0000256" key="13">
    <source>
        <dbReference type="ARBA" id="ARBA00051661"/>
    </source>
</evidence>
<dbReference type="PROSITE" id="PS51918">
    <property type="entry name" value="RADICAL_SAM"/>
    <property type="match status" value="1"/>
</dbReference>
<dbReference type="GO" id="GO:0035598">
    <property type="term" value="F:tRNA (N(6)-L-threonylcarbamoyladenosine(37)-C(2))-methylthiotransferase activity"/>
    <property type="evidence" value="ECO:0007669"/>
    <property type="project" value="UniProtKB-EC"/>
</dbReference>
<evidence type="ECO:0000256" key="1">
    <source>
        <dbReference type="ARBA" id="ARBA00001966"/>
    </source>
</evidence>
<gene>
    <name evidence="18" type="ORF">ASU35_07870</name>
</gene>
<dbReference type="STRING" id="290052.ASU35_07870"/>
<dbReference type="PROSITE" id="PS51449">
    <property type="entry name" value="MTTASE_N"/>
    <property type="match status" value="1"/>
</dbReference>
<feature type="domain" description="MTTase N-terminal" evidence="16">
    <location>
        <begin position="7"/>
        <end position="119"/>
    </location>
</feature>
<dbReference type="PROSITE" id="PS01278">
    <property type="entry name" value="MTTASE_RADICAL"/>
    <property type="match status" value="1"/>
</dbReference>
<evidence type="ECO:0000256" key="9">
    <source>
        <dbReference type="ARBA" id="ARBA00022723"/>
    </source>
</evidence>
<dbReference type="GO" id="GO:0051539">
    <property type="term" value="F:4 iron, 4 sulfur cluster binding"/>
    <property type="evidence" value="ECO:0007669"/>
    <property type="project" value="UniProtKB-KW"/>
</dbReference>
<evidence type="ECO:0000256" key="7">
    <source>
        <dbReference type="ARBA" id="ARBA00022691"/>
    </source>
</evidence>
<dbReference type="InterPro" id="IPR005839">
    <property type="entry name" value="Methylthiotransferase"/>
</dbReference>
<keyword evidence="5" id="KW-0963">Cytoplasm</keyword>
<comment type="caution">
    <text evidence="18">The sequence shown here is derived from an EMBL/GenBank/DDBJ whole genome shotgun (WGS) entry which is preliminary data.</text>
</comment>
<dbReference type="InterPro" id="IPR058240">
    <property type="entry name" value="rSAM_sf"/>
</dbReference>
<dbReference type="InterPro" id="IPR023404">
    <property type="entry name" value="rSAM_horseshoe"/>
</dbReference>
<dbReference type="Pfam" id="PF04055">
    <property type="entry name" value="Radical_SAM"/>
    <property type="match status" value="1"/>
</dbReference>
<dbReference type="RefSeq" id="WP_058352009.1">
    <property type="nucleotide sequence ID" value="NZ_CABMMD010000090.1"/>
</dbReference>
<dbReference type="NCBIfam" id="TIGR00089">
    <property type="entry name" value="MiaB/RimO family radical SAM methylthiotransferase"/>
    <property type="match status" value="1"/>
</dbReference>
<evidence type="ECO:0000259" key="16">
    <source>
        <dbReference type="PROSITE" id="PS51449"/>
    </source>
</evidence>
<comment type="function">
    <text evidence="2">Catalyzes the methylthiolation of N6-threonylcarbamoyladenosine (t(6)A), leading to the formation of 2-methylthio-N6-threonylcarbamoyladenosine (ms(2)t(6)A) at position 37 in tRNAs that read codons beginning with adenine.</text>
</comment>
<keyword evidence="11" id="KW-0411">Iron-sulfur</keyword>
<dbReference type="SFLD" id="SFLDS00029">
    <property type="entry name" value="Radical_SAM"/>
    <property type="match status" value="1"/>
</dbReference>
<dbReference type="FunFam" id="3.80.30.20:FF:000001">
    <property type="entry name" value="tRNA-2-methylthio-N(6)-dimethylallyladenosine synthase 2"/>
    <property type="match status" value="1"/>
</dbReference>
<dbReference type="EMBL" id="LNAM01000090">
    <property type="protein sequence ID" value="KSV59821.1"/>
    <property type="molecule type" value="Genomic_DNA"/>
</dbReference>
<sequence>MQIEQERSVAFLTLGCKVNSYETEAMKKLFSEAGYEIKSFSEKASIYIINTCTVTNMADRKSRQMLHRARKKNPEAVIAAVGCYVQASPEEAKKDMAVDLLIGNNQKSHIVEVIEEYLGHQGKPVLISERAEMKCYEEMNIEDAGEKTRAYLKVQDGCNQFCSYCIIPYVRGQIRSRAKEEVLKEAKHLVEKGYREIVLTGIHLSSYGVDLLGEQNFIKLKGEPLLSLIEAVAELKGLERMRLGSLEPRIITEDFVRELSGIDKVCPHFHLSLQSGSDTILKQMNRKYTKEEYLEGVRLLRKYYDRPAITTDVICGFPGETEELFLETEEFLKTVGFSDVHIFPYSRRKGTKADQMEDQVVEVVKHERSQRLILLGKEMTKAYRESFLSEEQKILLEEELIWEGRAYFTGHNERYIKLLVPKTEKMGSGQLLSCRAEGLLEINGEEVLLAI</sequence>
<feature type="domain" description="Radical SAM core" evidence="17">
    <location>
        <begin position="144"/>
        <end position="382"/>
    </location>
</feature>
<keyword evidence="4" id="KW-0004">4Fe-4S</keyword>
<evidence type="ECO:0000256" key="3">
    <source>
        <dbReference type="ARBA" id="ARBA00013273"/>
    </source>
</evidence>
<comment type="cofactor">
    <cofactor evidence="1">
        <name>[4Fe-4S] cluster</name>
        <dbReference type="ChEBI" id="CHEBI:49883"/>
    </cofactor>
</comment>
<dbReference type="Gene3D" id="3.80.30.20">
    <property type="entry name" value="tm_1862 like domain"/>
    <property type="match status" value="1"/>
</dbReference>
<dbReference type="InterPro" id="IPR020612">
    <property type="entry name" value="Methylthiotransferase_CS"/>
</dbReference>
<dbReference type="FunFam" id="3.40.50.12160:FF:000004">
    <property type="entry name" value="Threonylcarbamoyladenosine tRNA methylthiotransferase MtaB"/>
    <property type="match status" value="1"/>
</dbReference>
<evidence type="ECO:0000256" key="5">
    <source>
        <dbReference type="ARBA" id="ARBA00022490"/>
    </source>
</evidence>
<keyword evidence="19" id="KW-1185">Reference proteome</keyword>
<dbReference type="InterPro" id="IPR013848">
    <property type="entry name" value="Methylthiotransferase_N"/>
</dbReference>
<evidence type="ECO:0000256" key="12">
    <source>
        <dbReference type="ARBA" id="ARBA00031213"/>
    </source>
</evidence>
<dbReference type="PANTHER" id="PTHR11918">
    <property type="entry name" value="RADICAL SAM PROTEINS"/>
    <property type="match status" value="1"/>
</dbReference>
<keyword evidence="8" id="KW-0819">tRNA processing</keyword>
<evidence type="ECO:0000256" key="8">
    <source>
        <dbReference type="ARBA" id="ARBA00022694"/>
    </source>
</evidence>
<keyword evidence="9" id="KW-0479">Metal-binding</keyword>
<dbReference type="Pfam" id="PF00919">
    <property type="entry name" value="UPF0004"/>
    <property type="match status" value="1"/>
</dbReference>
<dbReference type="InterPro" id="IPR007197">
    <property type="entry name" value="rSAM"/>
</dbReference>
<organism evidence="18 19">
    <name type="scientific">Acetivibrio ethanolgignens</name>
    <dbReference type="NCBI Taxonomy" id="290052"/>
    <lineage>
        <taxon>Bacteria</taxon>
        <taxon>Bacillati</taxon>
        <taxon>Bacillota</taxon>
        <taxon>Clostridia</taxon>
        <taxon>Eubacteriales</taxon>
        <taxon>Oscillospiraceae</taxon>
        <taxon>Acetivibrio</taxon>
    </lineage>
</organism>
<dbReference type="EC" id="2.8.4.5" evidence="3"/>
<evidence type="ECO:0000256" key="10">
    <source>
        <dbReference type="ARBA" id="ARBA00023004"/>
    </source>
</evidence>
<dbReference type="InterPro" id="IPR038135">
    <property type="entry name" value="Methylthiotransferase_N_sf"/>
</dbReference>
<dbReference type="Gene3D" id="3.40.50.12160">
    <property type="entry name" value="Methylthiotransferase, N-terminal domain"/>
    <property type="match status" value="1"/>
</dbReference>
<accession>A0A0V8QGU3</accession>
<protein>
    <recommendedName>
        <fullName evidence="15">Threonylcarbamoyladenosine tRNA methylthiotransferase MtaB</fullName>
        <ecNumber evidence="3">2.8.4.5</ecNumber>
    </recommendedName>
    <alternativeName>
        <fullName evidence="12">tRNA-t(6)A37 methylthiotransferase</fullName>
    </alternativeName>
</protein>
<dbReference type="SMART" id="SM00729">
    <property type="entry name" value="Elp3"/>
    <property type="match status" value="1"/>
</dbReference>
<evidence type="ECO:0000259" key="17">
    <source>
        <dbReference type="PROSITE" id="PS51918"/>
    </source>
</evidence>
<evidence type="ECO:0000313" key="18">
    <source>
        <dbReference type="EMBL" id="KSV59821.1"/>
    </source>
</evidence>
<reference evidence="18 19" key="1">
    <citation type="submission" date="2015-11" db="EMBL/GenBank/DDBJ databases">
        <title>Butyribacter intestini gen. nov., sp. nov., a butyric acid-producing bacterium of the family Lachnospiraceae isolated from the human faeces.</title>
        <authorList>
            <person name="Zou Y."/>
            <person name="Xue W."/>
            <person name="Luo G."/>
            <person name="Lv M."/>
        </authorList>
    </citation>
    <scope>NUCLEOTIDE SEQUENCE [LARGE SCALE GENOMIC DNA]</scope>
    <source>
        <strain evidence="18 19">ACET-33324</strain>
    </source>
</reference>
<dbReference type="InterPro" id="IPR006467">
    <property type="entry name" value="MiaB-like_bact"/>
</dbReference>
<dbReference type="SFLD" id="SFLDF00295">
    <property type="entry name" value="threonylcarbamoyladenosine_tRN"/>
    <property type="match status" value="1"/>
</dbReference>
<dbReference type="SFLD" id="SFLDG01061">
    <property type="entry name" value="methylthiotransferase"/>
    <property type="match status" value="1"/>
</dbReference>
<evidence type="ECO:0000256" key="11">
    <source>
        <dbReference type="ARBA" id="ARBA00023014"/>
    </source>
</evidence>
<name>A0A0V8QGU3_9FIRM</name>
<dbReference type="InterPro" id="IPR034557">
    <property type="entry name" value="ThrcA_tRNA_MEthiotransferase"/>
</dbReference>
<keyword evidence="7" id="KW-0949">S-adenosyl-L-methionine</keyword>
<comment type="catalytic activity">
    <reaction evidence="13">
        <text>N(6)-L-threonylcarbamoyladenosine(37) in tRNA + (sulfur carrier)-SH + AH2 + 2 S-adenosyl-L-methionine = 2-methylsulfanyl-N(6)-L-threonylcarbamoyladenosine(37) in tRNA + (sulfur carrier)-H + 5'-deoxyadenosine + L-methionine + A + S-adenosyl-L-homocysteine + 2 H(+)</text>
        <dbReference type="Rhea" id="RHEA:37075"/>
        <dbReference type="Rhea" id="RHEA-COMP:10163"/>
        <dbReference type="Rhea" id="RHEA-COMP:11092"/>
        <dbReference type="Rhea" id="RHEA-COMP:14737"/>
        <dbReference type="Rhea" id="RHEA-COMP:14739"/>
        <dbReference type="ChEBI" id="CHEBI:13193"/>
        <dbReference type="ChEBI" id="CHEBI:15378"/>
        <dbReference type="ChEBI" id="CHEBI:17319"/>
        <dbReference type="ChEBI" id="CHEBI:17499"/>
        <dbReference type="ChEBI" id="CHEBI:29917"/>
        <dbReference type="ChEBI" id="CHEBI:57844"/>
        <dbReference type="ChEBI" id="CHEBI:57856"/>
        <dbReference type="ChEBI" id="CHEBI:59789"/>
        <dbReference type="ChEBI" id="CHEBI:64428"/>
        <dbReference type="ChEBI" id="CHEBI:74418"/>
        <dbReference type="ChEBI" id="CHEBI:74420"/>
        <dbReference type="EC" id="2.8.4.5"/>
    </reaction>
</comment>
<comment type="similarity">
    <text evidence="14">Belongs to the methylthiotransferase family. MtaB subfamily.</text>
</comment>
<evidence type="ECO:0000256" key="2">
    <source>
        <dbReference type="ARBA" id="ARBA00002399"/>
    </source>
</evidence>
<proteinExistence type="inferred from homology"/>
<dbReference type="CDD" id="cd01335">
    <property type="entry name" value="Radical_SAM"/>
    <property type="match status" value="1"/>
</dbReference>
<dbReference type="Proteomes" id="UP000054874">
    <property type="component" value="Unassembled WGS sequence"/>
</dbReference>
<evidence type="ECO:0000313" key="19">
    <source>
        <dbReference type="Proteomes" id="UP000054874"/>
    </source>
</evidence>
<dbReference type="NCBIfam" id="TIGR01579">
    <property type="entry name" value="MiaB-like-C"/>
    <property type="match status" value="1"/>
</dbReference>
<dbReference type="SFLD" id="SFLDG01082">
    <property type="entry name" value="B12-binding_domain_containing"/>
    <property type="match status" value="1"/>
</dbReference>
<evidence type="ECO:0000256" key="14">
    <source>
        <dbReference type="ARBA" id="ARBA00061574"/>
    </source>
</evidence>
<dbReference type="AlphaFoldDB" id="A0A0V8QGU3"/>
<dbReference type="InterPro" id="IPR006638">
    <property type="entry name" value="Elp3/MiaA/NifB-like_rSAM"/>
</dbReference>
<keyword evidence="10" id="KW-0408">Iron</keyword>
<dbReference type="OrthoDB" id="9805215at2"/>
<dbReference type="GO" id="GO:0046872">
    <property type="term" value="F:metal ion binding"/>
    <property type="evidence" value="ECO:0007669"/>
    <property type="project" value="UniProtKB-KW"/>
</dbReference>
<evidence type="ECO:0000256" key="6">
    <source>
        <dbReference type="ARBA" id="ARBA00022679"/>
    </source>
</evidence>
<dbReference type="PANTHER" id="PTHR11918:SF45">
    <property type="entry name" value="THREONYLCARBAMOYLADENOSINE TRNA METHYLTHIOTRANSFERASE"/>
    <property type="match status" value="1"/>
</dbReference>
<evidence type="ECO:0000256" key="15">
    <source>
        <dbReference type="ARBA" id="ARBA00069898"/>
    </source>
</evidence>
<evidence type="ECO:0000256" key="4">
    <source>
        <dbReference type="ARBA" id="ARBA00022485"/>
    </source>
</evidence>
<dbReference type="SUPFAM" id="SSF102114">
    <property type="entry name" value="Radical SAM enzymes"/>
    <property type="match status" value="1"/>
</dbReference>